<dbReference type="EMBL" id="JAOTJD010000047">
    <property type="protein sequence ID" value="MFD3266129.1"/>
    <property type="molecule type" value="Genomic_DNA"/>
</dbReference>
<accession>A0ABW6CT97</accession>
<keyword evidence="3" id="KW-1185">Reference proteome</keyword>
<evidence type="ECO:0000313" key="2">
    <source>
        <dbReference type="EMBL" id="MFD3266129.1"/>
    </source>
</evidence>
<dbReference type="SUPFAM" id="SSF69118">
    <property type="entry name" value="AhpD-like"/>
    <property type="match status" value="1"/>
</dbReference>
<proteinExistence type="predicted"/>
<feature type="domain" description="Carboxymuconolactone decarboxylase-like" evidence="1">
    <location>
        <begin position="52"/>
        <end position="125"/>
    </location>
</feature>
<name>A0ABW6CT97_9CAUL</name>
<comment type="caution">
    <text evidence="2">The sequence shown here is derived from an EMBL/GenBank/DDBJ whole genome shotgun (WGS) entry which is preliminary data.</text>
</comment>
<organism evidence="2 3">
    <name type="scientific">Phenylobacterium ferrooxidans</name>
    <dbReference type="NCBI Taxonomy" id="2982689"/>
    <lineage>
        <taxon>Bacteria</taxon>
        <taxon>Pseudomonadati</taxon>
        <taxon>Pseudomonadota</taxon>
        <taxon>Alphaproteobacteria</taxon>
        <taxon>Caulobacterales</taxon>
        <taxon>Caulobacteraceae</taxon>
        <taxon>Phenylobacterium</taxon>
    </lineage>
</organism>
<dbReference type="Gene3D" id="1.20.1290.10">
    <property type="entry name" value="AhpD-like"/>
    <property type="match status" value="1"/>
</dbReference>
<dbReference type="PANTHER" id="PTHR34846:SF11">
    <property type="entry name" value="4-CARBOXYMUCONOLACTONE DECARBOXYLASE FAMILY PROTEIN (AFU_ORTHOLOGUE AFUA_6G11590)"/>
    <property type="match status" value="1"/>
</dbReference>
<dbReference type="InterPro" id="IPR029032">
    <property type="entry name" value="AhpD-like"/>
</dbReference>
<reference evidence="2 3" key="1">
    <citation type="submission" date="2022-09" db="EMBL/GenBank/DDBJ databases">
        <title>New species of Phenylobacterium.</title>
        <authorList>
            <person name="Mieszkin S."/>
        </authorList>
    </citation>
    <scope>NUCLEOTIDE SEQUENCE [LARGE SCALE GENOMIC DNA]</scope>
    <source>
        <strain evidence="2 3">HK31-G</strain>
    </source>
</reference>
<evidence type="ECO:0000259" key="1">
    <source>
        <dbReference type="Pfam" id="PF02627"/>
    </source>
</evidence>
<dbReference type="Pfam" id="PF02627">
    <property type="entry name" value="CMD"/>
    <property type="match status" value="1"/>
</dbReference>
<gene>
    <name evidence="2" type="ORF">OCL97_19415</name>
</gene>
<sequence>MTADAPRIDLLSLEEAANAAGSAGISEQMAPLSVFRVLLRHPAVAGELASTLTTLLFRGNKLDARLRELIIMRIGWRTGSAYEWTQHWRVARGLDIPEADLAASRDWRGAANLSEADRAVLQATDDTLDQGMISDAAWEACCLHLATDAERIELVVAIGNWTMFSQLLKSLRIPLENGVEAWPPDGQAPRT</sequence>
<dbReference type="PANTHER" id="PTHR34846">
    <property type="entry name" value="4-CARBOXYMUCONOLACTONE DECARBOXYLASE FAMILY PROTEIN (AFU_ORTHOLOGUE AFUA_6G11590)"/>
    <property type="match status" value="1"/>
</dbReference>
<protein>
    <submittedName>
        <fullName evidence="2">Carboxymuconolactone decarboxylase family protein</fullName>
    </submittedName>
</protein>
<dbReference type="InterPro" id="IPR003779">
    <property type="entry name" value="CMD-like"/>
</dbReference>
<evidence type="ECO:0000313" key="3">
    <source>
        <dbReference type="Proteomes" id="UP001598130"/>
    </source>
</evidence>
<dbReference type="Proteomes" id="UP001598130">
    <property type="component" value="Unassembled WGS sequence"/>
</dbReference>
<dbReference type="RefSeq" id="WP_305280461.1">
    <property type="nucleotide sequence ID" value="NZ_JAOTJD010000047.1"/>
</dbReference>